<name>A0ACC2PW20_9HYME</name>
<accession>A0ACC2PW20</accession>
<evidence type="ECO:0000313" key="1">
    <source>
        <dbReference type="EMBL" id="KAJ8687790.1"/>
    </source>
</evidence>
<reference evidence="1" key="1">
    <citation type="submission" date="2023-04" db="EMBL/GenBank/DDBJ databases">
        <title>A chromosome-level genome assembly of the parasitoid wasp Eretmocerus hayati.</title>
        <authorList>
            <person name="Zhong Y."/>
            <person name="Liu S."/>
            <person name="Liu Y."/>
        </authorList>
    </citation>
    <scope>NUCLEOTIDE SEQUENCE</scope>
    <source>
        <strain evidence="1">ZJU_SS_LIU_2023</strain>
    </source>
</reference>
<keyword evidence="2" id="KW-1185">Reference proteome</keyword>
<sequence length="125" mass="13185">MCFAADEPVAAEDKKIEKRGLLGLGYGAGYYPTGYAGYAGYGGYGHGGYGGYGHAAPYYGGAYPATSYYNSYNSYASPLRYGYGASPYVRGYGGYAGYGGYGAYSHGLGGHGYNSYLNSPYSSYY</sequence>
<dbReference type="Proteomes" id="UP001239111">
    <property type="component" value="Chromosome 1"/>
</dbReference>
<gene>
    <name evidence="1" type="ORF">QAD02_023584</name>
</gene>
<organism evidence="1 2">
    <name type="scientific">Eretmocerus hayati</name>
    <dbReference type="NCBI Taxonomy" id="131215"/>
    <lineage>
        <taxon>Eukaryota</taxon>
        <taxon>Metazoa</taxon>
        <taxon>Ecdysozoa</taxon>
        <taxon>Arthropoda</taxon>
        <taxon>Hexapoda</taxon>
        <taxon>Insecta</taxon>
        <taxon>Pterygota</taxon>
        <taxon>Neoptera</taxon>
        <taxon>Endopterygota</taxon>
        <taxon>Hymenoptera</taxon>
        <taxon>Apocrita</taxon>
        <taxon>Proctotrupomorpha</taxon>
        <taxon>Chalcidoidea</taxon>
        <taxon>Aphelinidae</taxon>
        <taxon>Aphelininae</taxon>
        <taxon>Eretmocerus</taxon>
    </lineage>
</organism>
<protein>
    <submittedName>
        <fullName evidence="1">Uncharacterized protein</fullName>
    </submittedName>
</protein>
<evidence type="ECO:0000313" key="2">
    <source>
        <dbReference type="Proteomes" id="UP001239111"/>
    </source>
</evidence>
<dbReference type="EMBL" id="CM056741">
    <property type="protein sequence ID" value="KAJ8687790.1"/>
    <property type="molecule type" value="Genomic_DNA"/>
</dbReference>
<comment type="caution">
    <text evidence="1">The sequence shown here is derived from an EMBL/GenBank/DDBJ whole genome shotgun (WGS) entry which is preliminary data.</text>
</comment>
<proteinExistence type="predicted"/>